<reference evidence="1" key="2">
    <citation type="submission" date="2020-09" db="EMBL/GenBank/DDBJ databases">
        <authorList>
            <person name="Sun Q."/>
            <person name="Zhou Y."/>
        </authorList>
    </citation>
    <scope>NUCLEOTIDE SEQUENCE</scope>
    <source>
        <strain evidence="1">CGMCC 4.7278</strain>
    </source>
</reference>
<dbReference type="EMBL" id="BMMW01000001">
    <property type="protein sequence ID" value="GGK32902.1"/>
    <property type="molecule type" value="Genomic_DNA"/>
</dbReference>
<organism evidence="1 2">
    <name type="scientific">Nocardia camponoti</name>
    <dbReference type="NCBI Taxonomy" id="1616106"/>
    <lineage>
        <taxon>Bacteria</taxon>
        <taxon>Bacillati</taxon>
        <taxon>Actinomycetota</taxon>
        <taxon>Actinomycetes</taxon>
        <taxon>Mycobacteriales</taxon>
        <taxon>Nocardiaceae</taxon>
        <taxon>Nocardia</taxon>
    </lineage>
</organism>
<dbReference type="InterPro" id="IPR014622">
    <property type="entry name" value="UCP036794_erythomycin"/>
</dbReference>
<dbReference type="InterPro" id="IPR007815">
    <property type="entry name" value="Emycin_Estase"/>
</dbReference>
<dbReference type="PANTHER" id="PTHR31299">
    <property type="entry name" value="ESTERASE, PUTATIVE (AFU_ORTHOLOGUE AFUA_1G05850)-RELATED"/>
    <property type="match status" value="1"/>
</dbReference>
<dbReference type="Pfam" id="PF05139">
    <property type="entry name" value="Erythro_esteras"/>
    <property type="match status" value="1"/>
</dbReference>
<keyword evidence="2" id="KW-1185">Reference proteome</keyword>
<dbReference type="AlphaFoldDB" id="A0A917Q7D3"/>
<dbReference type="Gene3D" id="1.20.1440.30">
    <property type="entry name" value="Biosynthetic Protein domain"/>
    <property type="match status" value="1"/>
</dbReference>
<protein>
    <recommendedName>
        <fullName evidence="3">Erythromycin esterase family protein</fullName>
    </recommendedName>
</protein>
<proteinExistence type="predicted"/>
<comment type="caution">
    <text evidence="1">The sequence shown here is derived from an EMBL/GenBank/DDBJ whole genome shotgun (WGS) entry which is preliminary data.</text>
</comment>
<dbReference type="Gene3D" id="3.30.1870.10">
    <property type="entry name" value="EreA-like, domain 2"/>
    <property type="match status" value="1"/>
</dbReference>
<reference evidence="1" key="1">
    <citation type="journal article" date="2014" name="Int. J. Syst. Evol. Microbiol.">
        <title>Complete genome sequence of Corynebacterium casei LMG S-19264T (=DSM 44701T), isolated from a smear-ripened cheese.</title>
        <authorList>
            <consortium name="US DOE Joint Genome Institute (JGI-PGF)"/>
            <person name="Walter F."/>
            <person name="Albersmeier A."/>
            <person name="Kalinowski J."/>
            <person name="Ruckert C."/>
        </authorList>
    </citation>
    <scope>NUCLEOTIDE SEQUENCE</scope>
    <source>
        <strain evidence="1">CGMCC 4.7278</strain>
    </source>
</reference>
<dbReference type="PANTHER" id="PTHR31299:SF0">
    <property type="entry name" value="ESTERASE, PUTATIVE (AFU_ORTHOLOGUE AFUA_1G05850)-RELATED"/>
    <property type="match status" value="1"/>
</dbReference>
<name>A0A917Q7D3_9NOCA</name>
<dbReference type="SUPFAM" id="SSF159501">
    <property type="entry name" value="EreA/ChaN-like"/>
    <property type="match status" value="1"/>
</dbReference>
<evidence type="ECO:0000313" key="2">
    <source>
        <dbReference type="Proteomes" id="UP000612956"/>
    </source>
</evidence>
<sequence>MSRSGVAAHGVDDIAVVRAAALPTTDGVPSAEFLNDLVGDARIVMIGESSHGTQEFYAGRAEVTRWLIEQRGFTAVACEADWPDMARVNRFVRGHGDDHTAEEALRGFERFPTWMWRNTVVRDFVAWLRAHNSSAPPVGMYGLDLYSLWSSMDAVIAYLDTVDPQAAARARERYSCFDHVPRDDGQSYGFGAAFGAGAACEDQAVLQLLELQQRSMNAHADDDAFDALVNAQTVVDAEAYYRAMFGDQVTSWNLRDQHMTETLAALYAHTDEARIVVWAHNSHVGDARATQMGAAGEVTLGQLGRQRWGEQVRLIGQTTSTGTVTAAQVWDGPARRETVRFPLPASFEEVLHDTGIPEFALRLGDAPTPVDEVLSHDRLQRAIGVIYRPDTERQSHYYAAQLAREFDAVIHIDETTALQPLDPTSHWEEGVVPETYPTGL</sequence>
<dbReference type="PIRSF" id="PIRSF036794">
    <property type="entry name" value="UCP_erythr_ester"/>
    <property type="match status" value="1"/>
</dbReference>
<evidence type="ECO:0000313" key="1">
    <source>
        <dbReference type="EMBL" id="GGK32902.1"/>
    </source>
</evidence>
<dbReference type="InterPro" id="IPR052036">
    <property type="entry name" value="Hydrolase/PRTase-associated"/>
</dbReference>
<dbReference type="Proteomes" id="UP000612956">
    <property type="component" value="Unassembled WGS sequence"/>
</dbReference>
<dbReference type="CDD" id="cd14728">
    <property type="entry name" value="Ere-like"/>
    <property type="match status" value="1"/>
</dbReference>
<dbReference type="GO" id="GO:0046677">
    <property type="term" value="P:response to antibiotic"/>
    <property type="evidence" value="ECO:0007669"/>
    <property type="project" value="InterPro"/>
</dbReference>
<accession>A0A917Q7D3</accession>
<dbReference type="Gene3D" id="3.40.1660.10">
    <property type="entry name" value="EreA-like (biosynthetic domain)"/>
    <property type="match status" value="1"/>
</dbReference>
<evidence type="ECO:0008006" key="3">
    <source>
        <dbReference type="Google" id="ProtNLM"/>
    </source>
</evidence>
<gene>
    <name evidence="1" type="ORF">GCM10011591_00700</name>
</gene>